<dbReference type="CDD" id="cd05936">
    <property type="entry name" value="FC-FACS_FadD_like"/>
    <property type="match status" value="1"/>
</dbReference>
<organism evidence="17 18">
    <name type="scientific">Limnochorda pilosa</name>
    <dbReference type="NCBI Taxonomy" id="1555112"/>
    <lineage>
        <taxon>Bacteria</taxon>
        <taxon>Bacillati</taxon>
        <taxon>Bacillota</taxon>
        <taxon>Limnochordia</taxon>
        <taxon>Limnochordales</taxon>
        <taxon>Limnochordaceae</taxon>
        <taxon>Limnochorda</taxon>
    </lineage>
</organism>
<dbReference type="KEGG" id="lpil:LIP_0167"/>
<evidence type="ECO:0000256" key="10">
    <source>
        <dbReference type="ARBA" id="ARBA00023098"/>
    </source>
</evidence>
<dbReference type="Pfam" id="PF13193">
    <property type="entry name" value="AMP-binding_C"/>
    <property type="match status" value="1"/>
</dbReference>
<dbReference type="Gene3D" id="2.30.38.10">
    <property type="entry name" value="Luciferase, Domain 3"/>
    <property type="match status" value="1"/>
</dbReference>
<evidence type="ECO:0000313" key="18">
    <source>
        <dbReference type="Proteomes" id="UP000065807"/>
    </source>
</evidence>
<dbReference type="InterPro" id="IPR000873">
    <property type="entry name" value="AMP-dep_synth/lig_dom"/>
</dbReference>
<keyword evidence="9" id="KW-0460">Magnesium</keyword>
<evidence type="ECO:0000256" key="11">
    <source>
        <dbReference type="ARBA" id="ARBA00023136"/>
    </source>
</evidence>
<evidence type="ECO:0000256" key="6">
    <source>
        <dbReference type="ARBA" id="ARBA00022741"/>
    </source>
</evidence>
<keyword evidence="7" id="KW-0276">Fatty acid metabolism</keyword>
<dbReference type="InterPro" id="IPR020845">
    <property type="entry name" value="AMP-binding_CS"/>
</dbReference>
<evidence type="ECO:0000256" key="2">
    <source>
        <dbReference type="ARBA" id="ARBA00004170"/>
    </source>
</evidence>
<keyword evidence="10" id="KW-0443">Lipid metabolism</keyword>
<dbReference type="EMBL" id="AP014924">
    <property type="protein sequence ID" value="BAS26024.1"/>
    <property type="molecule type" value="Genomic_DNA"/>
</dbReference>
<dbReference type="InterPro" id="IPR050237">
    <property type="entry name" value="ATP-dep_AMP-bd_enzyme"/>
</dbReference>
<evidence type="ECO:0000256" key="13">
    <source>
        <dbReference type="ARBA" id="ARBA00039545"/>
    </source>
</evidence>
<dbReference type="GO" id="GO:0016020">
    <property type="term" value="C:membrane"/>
    <property type="evidence" value="ECO:0007669"/>
    <property type="project" value="UniProtKB-SubCell"/>
</dbReference>
<gene>
    <name evidence="17" type="ORF">LIP_0167</name>
</gene>
<keyword evidence="18" id="KW-1185">Reference proteome</keyword>
<reference evidence="18" key="1">
    <citation type="submission" date="2015-07" db="EMBL/GenBank/DDBJ databases">
        <title>Complete genome sequence and phylogenetic analysis of Limnochorda pilosa.</title>
        <authorList>
            <person name="Watanabe M."/>
            <person name="Kojima H."/>
            <person name="Fukui M."/>
        </authorList>
    </citation>
    <scope>NUCLEOTIDE SEQUENCE [LARGE SCALE GENOMIC DNA]</scope>
    <source>
        <strain evidence="18">HC45</strain>
    </source>
</reference>
<dbReference type="EC" id="6.2.1.3" evidence="12"/>
<proteinExistence type="inferred from homology"/>
<evidence type="ECO:0000256" key="9">
    <source>
        <dbReference type="ARBA" id="ARBA00022842"/>
    </source>
</evidence>
<accession>A0A0K2SGQ6</accession>
<name>A0A0K2SGQ6_LIMPI</name>
<comment type="cofactor">
    <cofactor evidence="1">
        <name>Mg(2+)</name>
        <dbReference type="ChEBI" id="CHEBI:18420"/>
    </cofactor>
</comment>
<dbReference type="InterPro" id="IPR045851">
    <property type="entry name" value="AMP-bd_C_sf"/>
</dbReference>
<dbReference type="PANTHER" id="PTHR43767">
    <property type="entry name" value="LONG-CHAIN-FATTY-ACID--COA LIGASE"/>
    <property type="match status" value="1"/>
</dbReference>
<dbReference type="GO" id="GO:0005524">
    <property type="term" value="F:ATP binding"/>
    <property type="evidence" value="ECO:0007669"/>
    <property type="project" value="UniProtKB-KW"/>
</dbReference>
<dbReference type="RefSeq" id="WP_198409625.1">
    <property type="nucleotide sequence ID" value="NZ_AP014924.1"/>
</dbReference>
<dbReference type="PROSITE" id="PS00455">
    <property type="entry name" value="AMP_BINDING"/>
    <property type="match status" value="1"/>
</dbReference>
<evidence type="ECO:0000256" key="3">
    <source>
        <dbReference type="ARBA" id="ARBA00005005"/>
    </source>
</evidence>
<dbReference type="InterPro" id="IPR025110">
    <property type="entry name" value="AMP-bd_C"/>
</dbReference>
<evidence type="ECO:0000256" key="12">
    <source>
        <dbReference type="ARBA" id="ARBA00026121"/>
    </source>
</evidence>
<dbReference type="Pfam" id="PF00501">
    <property type="entry name" value="AMP-binding"/>
    <property type="match status" value="1"/>
</dbReference>
<dbReference type="NCBIfam" id="NF004837">
    <property type="entry name" value="PRK06187.1"/>
    <property type="match status" value="1"/>
</dbReference>
<evidence type="ECO:0000256" key="8">
    <source>
        <dbReference type="ARBA" id="ARBA00022840"/>
    </source>
</evidence>
<reference evidence="18" key="2">
    <citation type="journal article" date="2016" name="Int. J. Syst. Evol. Microbiol.">
        <title>Complete genome sequence and cell structure of Limnochorda pilosa, a Gram-negative spore-former within the phylum Firmicutes.</title>
        <authorList>
            <person name="Watanabe M."/>
            <person name="Kojima H."/>
            <person name="Fukui M."/>
        </authorList>
    </citation>
    <scope>NUCLEOTIDE SEQUENCE [LARGE SCALE GENOMIC DNA]</scope>
    <source>
        <strain evidence="18">HC45</strain>
    </source>
</reference>
<evidence type="ECO:0000256" key="4">
    <source>
        <dbReference type="ARBA" id="ARBA00006432"/>
    </source>
</evidence>
<dbReference type="GO" id="GO:0004467">
    <property type="term" value="F:long-chain fatty acid-CoA ligase activity"/>
    <property type="evidence" value="ECO:0007669"/>
    <property type="project" value="UniProtKB-EC"/>
</dbReference>
<dbReference type="STRING" id="1555112.LIP_0167"/>
<keyword evidence="6" id="KW-0547">Nucleotide-binding</keyword>
<comment type="subcellular location">
    <subcellularLocation>
        <location evidence="2">Membrane</location>
        <topology evidence="2">Peripheral membrane protein</topology>
    </subcellularLocation>
</comment>
<dbReference type="FunFam" id="3.30.300.30:FF:000006">
    <property type="entry name" value="Long-chain-fatty-acid--CoA ligase FadD"/>
    <property type="match status" value="1"/>
</dbReference>
<dbReference type="FunFam" id="3.40.50.12780:FF:000003">
    <property type="entry name" value="Long-chain-fatty-acid--CoA ligase FadD"/>
    <property type="match status" value="1"/>
</dbReference>
<keyword evidence="5 17" id="KW-0436">Ligase</keyword>
<evidence type="ECO:0000259" key="15">
    <source>
        <dbReference type="Pfam" id="PF00501"/>
    </source>
</evidence>
<protein>
    <recommendedName>
        <fullName evidence="13">Long-chain-fatty-acid--CoA ligase</fullName>
        <ecNumber evidence="12">6.2.1.3</ecNumber>
    </recommendedName>
    <alternativeName>
        <fullName evidence="14">Long-chain acyl-CoA synthetase</fullName>
    </alternativeName>
</protein>
<feature type="domain" description="AMP-binding enzyme C-terminal" evidence="16">
    <location>
        <begin position="483"/>
        <end position="558"/>
    </location>
</feature>
<evidence type="ECO:0000256" key="7">
    <source>
        <dbReference type="ARBA" id="ARBA00022832"/>
    </source>
</evidence>
<dbReference type="AlphaFoldDB" id="A0A0K2SGQ6"/>
<sequence length="573" mass="63713">MNAPAPGQRPWARFYPEGTGADLQVPPETIPERFDRQVALLGSEAARRPLVEFFGARFSFARIQEESRLLAAALHRLGVARGDRVAVMLPNSPQYVVAYLGVLRLGAVVVQVNPLYTPRELAFLLEDSGARALVVLDQMLPTLERARREQELRHLETVVYTRIREYLPPLLALLQPLQARRQRQWVPAPRGAGHHNLSHLIRQARRQGWQAPQGPVDPQETVACLQYTGGTTGTPKGAMLTHANLVVNVEQLAGVAGAELFRGYHRVLAVLPFFHSYGLTTCLNFALFHGHTLIALPRFRLEEVLRTIHRGRPTHFPGVPTMYIAILNAPESARYDLSSLQMMNSGAAPLPVEVMRRFEQRSGGRIVEGYGLSEASPFVSGNPVHRSKPGTVGIPAPGTLCRIVDLETGERELPPGETGELVVKGPQVMKGYWNRPEETAATIRDGWLYTGDVARMDEDGYIAIVERKKDLILTGGFNVYPREVEEVLYQHPKVREAAVTGVPDPYAGERVKAFVVVKEGENLSEDELIAFCRERLAGYKVPRIVEFRDELPKSMVGKVLRRELRADSGGPRS</sequence>
<keyword evidence="8" id="KW-0067">ATP-binding</keyword>
<dbReference type="Gene3D" id="3.40.50.980">
    <property type="match status" value="2"/>
</dbReference>
<evidence type="ECO:0000259" key="16">
    <source>
        <dbReference type="Pfam" id="PF13193"/>
    </source>
</evidence>
<dbReference type="Gene3D" id="3.30.300.30">
    <property type="match status" value="1"/>
</dbReference>
<dbReference type="SUPFAM" id="SSF56801">
    <property type="entry name" value="Acetyl-CoA synthetase-like"/>
    <property type="match status" value="1"/>
</dbReference>
<evidence type="ECO:0000256" key="5">
    <source>
        <dbReference type="ARBA" id="ARBA00022598"/>
    </source>
</evidence>
<dbReference type="PANTHER" id="PTHR43767:SF12">
    <property type="entry name" value="AMP-DEPENDENT SYNTHETASE AND LIGASE"/>
    <property type="match status" value="1"/>
</dbReference>
<comment type="pathway">
    <text evidence="3">Lipid metabolism; fatty acid beta-oxidation.</text>
</comment>
<evidence type="ECO:0000256" key="14">
    <source>
        <dbReference type="ARBA" id="ARBA00042773"/>
    </source>
</evidence>
<evidence type="ECO:0000256" key="1">
    <source>
        <dbReference type="ARBA" id="ARBA00001946"/>
    </source>
</evidence>
<comment type="similarity">
    <text evidence="4">Belongs to the ATP-dependent AMP-binding enzyme family.</text>
</comment>
<evidence type="ECO:0000313" key="17">
    <source>
        <dbReference type="EMBL" id="BAS26024.1"/>
    </source>
</evidence>
<feature type="domain" description="AMP-dependent synthetase/ligase" evidence="15">
    <location>
        <begin position="47"/>
        <end position="433"/>
    </location>
</feature>
<dbReference type="PATRIC" id="fig|1555112.3.peg.171"/>
<keyword evidence="11" id="KW-0472">Membrane</keyword>
<dbReference type="Proteomes" id="UP000065807">
    <property type="component" value="Chromosome"/>
</dbReference>